<feature type="transmembrane region" description="Helical" evidence="9">
    <location>
        <begin position="80"/>
        <end position="98"/>
    </location>
</feature>
<evidence type="ECO:0000256" key="4">
    <source>
        <dbReference type="ARBA" id="ARBA00022475"/>
    </source>
</evidence>
<dbReference type="AlphaFoldDB" id="A0A4R2E8C6"/>
<dbReference type="Pfam" id="PF03186">
    <property type="entry name" value="CobD_Cbib"/>
    <property type="match status" value="1"/>
</dbReference>
<keyword evidence="5 9" id="KW-0169">Cobalamin biosynthesis</keyword>
<evidence type="ECO:0000256" key="1">
    <source>
        <dbReference type="ARBA" id="ARBA00004651"/>
    </source>
</evidence>
<evidence type="ECO:0000256" key="3">
    <source>
        <dbReference type="ARBA" id="ARBA00006263"/>
    </source>
</evidence>
<dbReference type="RefSeq" id="WP_131840077.1">
    <property type="nucleotide sequence ID" value="NZ_SLWB01000014.1"/>
</dbReference>
<sequence length="311" mass="34112">METVNTAIAGLILGYLLDLLLGDPAWLPHPIVLFGKMVHHCEKLLRRGSVLIAKGALGAFALVGITFVLFFGLMHWVKQLPLVVGIGITALFVFYGLANRTLIWEVRNVFKSLEKDIDSGRNAVGRIVGRDTSALTDAQIRKAALETLSENLSDGVVAPLFYYALLGIPGMMAYKMVNTLDSMWGYKNERFLLFGRAAARLDDVANFIPSRLTALLMATVSFSWRSFDFIVRFGSKHTSPNSGYPEAALAGILNCQFGGGSYYGGVFHSKPTIGEYSRTFTMEDMQVATRVNHLVTLVAVLIISLTLTLLP</sequence>
<dbReference type="UniPathway" id="UPA00148"/>
<comment type="caution">
    <text evidence="10">The sequence shown here is derived from an EMBL/GenBank/DDBJ whole genome shotgun (WGS) entry which is preliminary data.</text>
</comment>
<comment type="function">
    <text evidence="9">Converts cobyric acid to cobinamide by the addition of aminopropanol on the F carboxylic group.</text>
</comment>
<accession>A0A4R2E8C6</accession>
<keyword evidence="4 9" id="KW-1003">Cell membrane</keyword>
<keyword evidence="7 9" id="KW-1133">Transmembrane helix</keyword>
<keyword evidence="6 9" id="KW-0812">Transmembrane</keyword>
<evidence type="ECO:0000256" key="8">
    <source>
        <dbReference type="ARBA" id="ARBA00023136"/>
    </source>
</evidence>
<keyword evidence="11" id="KW-1185">Reference proteome</keyword>
<dbReference type="InterPro" id="IPR004485">
    <property type="entry name" value="Cobalamin_biosynth_CobD/CbiB"/>
</dbReference>
<comment type="pathway">
    <text evidence="2 9">Cofactor biosynthesis; adenosylcobalamin biosynthesis.</text>
</comment>
<evidence type="ECO:0000256" key="9">
    <source>
        <dbReference type="HAMAP-Rule" id="MF_00024"/>
    </source>
</evidence>
<keyword evidence="8 9" id="KW-0472">Membrane</keyword>
<comment type="caution">
    <text evidence="9">Lacks conserved residue(s) required for the propagation of feature annotation.</text>
</comment>
<feature type="transmembrane region" description="Helical" evidence="9">
    <location>
        <begin position="291"/>
        <end position="310"/>
    </location>
</feature>
<dbReference type="GO" id="GO:0015420">
    <property type="term" value="F:ABC-type vitamin B12 transporter activity"/>
    <property type="evidence" value="ECO:0007669"/>
    <property type="project" value="UniProtKB-UniRule"/>
</dbReference>
<evidence type="ECO:0000256" key="5">
    <source>
        <dbReference type="ARBA" id="ARBA00022573"/>
    </source>
</evidence>
<protein>
    <recommendedName>
        <fullName evidence="9">Cobalamin biosynthesis protein CobD</fullName>
    </recommendedName>
</protein>
<reference evidence="10 11" key="1">
    <citation type="submission" date="2019-03" db="EMBL/GenBank/DDBJ databases">
        <title>Genomic Encyclopedia of Archaeal and Bacterial Type Strains, Phase II (KMG-II): from individual species to whole genera.</title>
        <authorList>
            <person name="Goeker M."/>
        </authorList>
    </citation>
    <scope>NUCLEOTIDE SEQUENCE [LARGE SCALE GENOMIC DNA]</scope>
    <source>
        <strain evidence="10 11">RL-C</strain>
    </source>
</reference>
<evidence type="ECO:0000256" key="7">
    <source>
        <dbReference type="ARBA" id="ARBA00022989"/>
    </source>
</evidence>
<organism evidence="10 11">
    <name type="scientific">Acetobacteroides hydrogenigenes</name>
    <dbReference type="NCBI Taxonomy" id="979970"/>
    <lineage>
        <taxon>Bacteria</taxon>
        <taxon>Pseudomonadati</taxon>
        <taxon>Bacteroidota</taxon>
        <taxon>Bacteroidia</taxon>
        <taxon>Bacteroidales</taxon>
        <taxon>Rikenellaceae</taxon>
        <taxon>Acetobacteroides</taxon>
    </lineage>
</organism>
<dbReference type="HAMAP" id="MF_00024">
    <property type="entry name" value="CobD_CbiB"/>
    <property type="match status" value="1"/>
</dbReference>
<dbReference type="PANTHER" id="PTHR34308">
    <property type="entry name" value="COBALAMIN BIOSYNTHESIS PROTEIN CBIB"/>
    <property type="match status" value="1"/>
</dbReference>
<feature type="transmembrane region" description="Helical" evidence="9">
    <location>
        <begin position="52"/>
        <end position="73"/>
    </location>
</feature>
<dbReference type="GO" id="GO:0005886">
    <property type="term" value="C:plasma membrane"/>
    <property type="evidence" value="ECO:0007669"/>
    <property type="project" value="UniProtKB-SubCell"/>
</dbReference>
<name>A0A4R2E8C6_9BACT</name>
<evidence type="ECO:0000313" key="10">
    <source>
        <dbReference type="EMBL" id="TCN63927.1"/>
    </source>
</evidence>
<dbReference type="EMBL" id="SLWB01000014">
    <property type="protein sequence ID" value="TCN63927.1"/>
    <property type="molecule type" value="Genomic_DNA"/>
</dbReference>
<proteinExistence type="inferred from homology"/>
<gene>
    <name evidence="9" type="primary">cobD</name>
    <name evidence="10" type="ORF">CLV25_11483</name>
</gene>
<dbReference type="NCBIfam" id="TIGR00380">
    <property type="entry name" value="cobal_cbiB"/>
    <property type="match status" value="1"/>
</dbReference>
<dbReference type="GO" id="GO:0048472">
    <property type="term" value="F:threonine-phosphate decarboxylase activity"/>
    <property type="evidence" value="ECO:0007669"/>
    <property type="project" value="InterPro"/>
</dbReference>
<dbReference type="Proteomes" id="UP000294830">
    <property type="component" value="Unassembled WGS sequence"/>
</dbReference>
<comment type="subcellular location">
    <subcellularLocation>
        <location evidence="1 9">Cell membrane</location>
        <topology evidence="1 9">Multi-pass membrane protein</topology>
    </subcellularLocation>
</comment>
<evidence type="ECO:0000256" key="6">
    <source>
        <dbReference type="ARBA" id="ARBA00022692"/>
    </source>
</evidence>
<evidence type="ECO:0000313" key="11">
    <source>
        <dbReference type="Proteomes" id="UP000294830"/>
    </source>
</evidence>
<evidence type="ECO:0000256" key="2">
    <source>
        <dbReference type="ARBA" id="ARBA00004953"/>
    </source>
</evidence>
<dbReference type="GO" id="GO:0009236">
    <property type="term" value="P:cobalamin biosynthetic process"/>
    <property type="evidence" value="ECO:0007669"/>
    <property type="project" value="UniProtKB-UniRule"/>
</dbReference>
<feature type="transmembrane region" description="Helical" evidence="9">
    <location>
        <begin position="160"/>
        <end position="177"/>
    </location>
</feature>
<comment type="similarity">
    <text evidence="3 9">Belongs to the CobD/CbiB family.</text>
</comment>
<dbReference type="OrthoDB" id="9811967at2"/>
<dbReference type="PANTHER" id="PTHR34308:SF1">
    <property type="entry name" value="COBALAMIN BIOSYNTHESIS PROTEIN CBIB"/>
    <property type="match status" value="1"/>
</dbReference>